<dbReference type="PROSITE" id="PS00862">
    <property type="entry name" value="OX2_COVAL_FAD"/>
    <property type="match status" value="1"/>
</dbReference>
<gene>
    <name evidence="5" type="ORF">EG328_000298</name>
</gene>
<sequence>MRSFGGYSSLCLAILTLFPIAQLGNASPAQSSCKAVPGNPDWPSDADWTTLNKALGGRLLKPAPPAAVCHRGWSTYSAAACSDLNQGWKNSDWHAANPTSSMWQNYNNYSCPPEPNAPCTNAGYPVYVVAAKTVDDVKAAVDFARTRNIRLNIKSTGHDYLGRSTQPNSLSIWTRGLKSMRWFDTSFSPAGCKFSITGPAVTVGSGSQWGEVFASAKDRNIGLVGGNFKSVSVGGHISGGGHGLLSAKYGLAADNVLEITLVNANGEAIIANECQNPEYFWAMRGGGGSTYGVATSFTLQGIRTGPSALYRSTVSGWDQIAYIHSQWPKLAAAGASGYIRGYPGKGSSSSISVEVHLPNATSAALHRIVDPIMSGLHRRSSDAACHTNTTVMRGDGTVLEECNKVNPGEYTDFPTFEAAQRVLMQQEAEYQPLLPSETAGTFPGLGANKIVTSWLWSAADVSSPRLRAALRGAFDAEAELLTDATMGIGIQKPPFMRGGGNAVNPAFRTAVMRPASELQWEGTDPIKLAKKKQDALRFGASLKSLSPSGGTYSNEADPNTPGWQQAFWGSNYPRLLEIKQKVDPEGVFYCRACVGSEYFTDNEGVLFRGHYYFLFRLGYRLLSQPALAKRVRRRKYRDYEQLANSEAVQPVGFV</sequence>
<keyword evidence="3" id="KW-0732">Signal</keyword>
<dbReference type="InterPro" id="IPR006093">
    <property type="entry name" value="Oxy_OxRdtase_FAD_BS"/>
</dbReference>
<evidence type="ECO:0000256" key="2">
    <source>
        <dbReference type="ARBA" id="ARBA00023002"/>
    </source>
</evidence>
<dbReference type="Proteomes" id="UP000447873">
    <property type="component" value="Unassembled WGS sequence"/>
</dbReference>
<proteinExistence type="inferred from homology"/>
<dbReference type="Pfam" id="PF01565">
    <property type="entry name" value="FAD_binding_4"/>
    <property type="match status" value="1"/>
</dbReference>
<feature type="domain" description="FAD-binding PCMH-type" evidence="4">
    <location>
        <begin position="121"/>
        <end position="304"/>
    </location>
</feature>
<accession>A0A8H3V511</accession>
<comment type="similarity">
    <text evidence="1">Belongs to the oxygen-dependent FAD-linked oxidoreductase family.</text>
</comment>
<dbReference type="InterPro" id="IPR006094">
    <property type="entry name" value="Oxid_FAD_bind_N"/>
</dbReference>
<dbReference type="GO" id="GO:0016491">
    <property type="term" value="F:oxidoreductase activity"/>
    <property type="evidence" value="ECO:0007669"/>
    <property type="project" value="UniProtKB-KW"/>
</dbReference>
<comment type="caution">
    <text evidence="5">The sequence shown here is derived from an EMBL/GenBank/DDBJ whole genome shotgun (WGS) entry which is preliminary data.</text>
</comment>
<feature type="signal peptide" evidence="3">
    <location>
        <begin position="1"/>
        <end position="26"/>
    </location>
</feature>
<dbReference type="InterPro" id="IPR016169">
    <property type="entry name" value="FAD-bd_PCMH_sub2"/>
</dbReference>
<evidence type="ECO:0000259" key="4">
    <source>
        <dbReference type="PROSITE" id="PS51387"/>
    </source>
</evidence>
<dbReference type="SUPFAM" id="SSF56176">
    <property type="entry name" value="FAD-binding/transporter-associated domain-like"/>
    <property type="match status" value="1"/>
</dbReference>
<dbReference type="InterPro" id="IPR012951">
    <property type="entry name" value="BBE"/>
</dbReference>
<dbReference type="Pfam" id="PF08031">
    <property type="entry name" value="BBE"/>
    <property type="match status" value="1"/>
</dbReference>
<dbReference type="InterPro" id="IPR036318">
    <property type="entry name" value="FAD-bd_PCMH-like_sf"/>
</dbReference>
<dbReference type="PANTHER" id="PTHR13878">
    <property type="entry name" value="GULONOLACTONE OXIDASE"/>
    <property type="match status" value="1"/>
</dbReference>
<evidence type="ECO:0000313" key="6">
    <source>
        <dbReference type="Proteomes" id="UP000447873"/>
    </source>
</evidence>
<dbReference type="GO" id="GO:0071949">
    <property type="term" value="F:FAD binding"/>
    <property type="evidence" value="ECO:0007669"/>
    <property type="project" value="InterPro"/>
</dbReference>
<feature type="chain" id="PRO_5034202656" description="FAD-binding PCMH-type domain-containing protein" evidence="3">
    <location>
        <begin position="27"/>
        <end position="654"/>
    </location>
</feature>
<reference evidence="5 6" key="1">
    <citation type="submission" date="2018-12" db="EMBL/GenBank/DDBJ databases">
        <title>Venturia inaequalis Genome Resource.</title>
        <authorList>
            <person name="Lichtner F.J."/>
        </authorList>
    </citation>
    <scope>NUCLEOTIDE SEQUENCE [LARGE SCALE GENOMIC DNA]</scope>
    <source>
        <strain evidence="5 6">120213</strain>
    </source>
</reference>
<dbReference type="EMBL" id="WNWS01000103">
    <property type="protein sequence ID" value="KAE9980479.1"/>
    <property type="molecule type" value="Genomic_DNA"/>
</dbReference>
<dbReference type="InterPro" id="IPR016166">
    <property type="entry name" value="FAD-bd_PCMH"/>
</dbReference>
<keyword evidence="2" id="KW-0560">Oxidoreductase</keyword>
<organism evidence="5 6">
    <name type="scientific">Venturia inaequalis</name>
    <name type="common">Apple scab fungus</name>
    <dbReference type="NCBI Taxonomy" id="5025"/>
    <lineage>
        <taxon>Eukaryota</taxon>
        <taxon>Fungi</taxon>
        <taxon>Dikarya</taxon>
        <taxon>Ascomycota</taxon>
        <taxon>Pezizomycotina</taxon>
        <taxon>Dothideomycetes</taxon>
        <taxon>Pleosporomycetidae</taxon>
        <taxon>Venturiales</taxon>
        <taxon>Venturiaceae</taxon>
        <taxon>Venturia</taxon>
    </lineage>
</organism>
<evidence type="ECO:0000256" key="3">
    <source>
        <dbReference type="SAM" id="SignalP"/>
    </source>
</evidence>
<evidence type="ECO:0000256" key="1">
    <source>
        <dbReference type="ARBA" id="ARBA00005466"/>
    </source>
</evidence>
<dbReference type="Gene3D" id="3.30.465.10">
    <property type="match status" value="2"/>
</dbReference>
<dbReference type="InterPro" id="IPR050432">
    <property type="entry name" value="FAD-linked_Oxidoreductases_BP"/>
</dbReference>
<dbReference type="PANTHER" id="PTHR13878:SF91">
    <property type="entry name" value="FAD BINDING DOMAIN PROTEIN (AFU_ORTHOLOGUE AFUA_6G12070)-RELATED"/>
    <property type="match status" value="1"/>
</dbReference>
<dbReference type="AlphaFoldDB" id="A0A8H3V511"/>
<name>A0A8H3V511_VENIN</name>
<evidence type="ECO:0000313" key="5">
    <source>
        <dbReference type="EMBL" id="KAE9980479.1"/>
    </source>
</evidence>
<dbReference type="PROSITE" id="PS51387">
    <property type="entry name" value="FAD_PCMH"/>
    <property type="match status" value="1"/>
</dbReference>
<protein>
    <recommendedName>
        <fullName evidence="4">FAD-binding PCMH-type domain-containing protein</fullName>
    </recommendedName>
</protein>